<accession>A0ABN6UYM9</accession>
<reference evidence="7" key="1">
    <citation type="journal article" date="2023" name="Int. J. Syst. Evol. Microbiol.">
        <title>Mesoterricola silvestris gen. nov., sp. nov., Mesoterricola sediminis sp. nov., Geothrix oryzae sp. nov., Geothrix edaphica sp. nov., Geothrix rubra sp. nov., and Geothrix limicola sp. nov., six novel members of Acidobacteriota isolated from soils.</title>
        <authorList>
            <person name="Itoh H."/>
            <person name="Sugisawa Y."/>
            <person name="Mise K."/>
            <person name="Xu Z."/>
            <person name="Kuniyasu M."/>
            <person name="Ushijima N."/>
            <person name="Kawano K."/>
            <person name="Kobayashi E."/>
            <person name="Shiratori Y."/>
            <person name="Masuda Y."/>
            <person name="Senoo K."/>
        </authorList>
    </citation>
    <scope>NUCLEOTIDE SEQUENCE [LARGE SCALE GENOMIC DNA]</scope>
    <source>
        <strain evidence="7">Red222</strain>
    </source>
</reference>
<comment type="subunit">
    <text evidence="5">The basal body constitutes a major portion of the flagellar organelle and consists of four rings (L,P,S, and M) mounted on a central rod.</text>
</comment>
<evidence type="ECO:0000256" key="2">
    <source>
        <dbReference type="ARBA" id="ARBA00004117"/>
    </source>
</evidence>
<dbReference type="NCBIfam" id="NF003676">
    <property type="entry name" value="PRK05303.1"/>
    <property type="match status" value="1"/>
</dbReference>
<dbReference type="PRINTS" id="PR01010">
    <property type="entry name" value="FLGPRINGFLGI"/>
</dbReference>
<evidence type="ECO:0000313" key="6">
    <source>
        <dbReference type="EMBL" id="BDU68914.1"/>
    </source>
</evidence>
<keyword evidence="7" id="KW-1185">Reference proteome</keyword>
<dbReference type="InterPro" id="IPR001782">
    <property type="entry name" value="Flag_FlgI"/>
</dbReference>
<evidence type="ECO:0000256" key="5">
    <source>
        <dbReference type="HAMAP-Rule" id="MF_00416"/>
    </source>
</evidence>
<evidence type="ECO:0000313" key="7">
    <source>
        <dbReference type="Proteomes" id="UP001242010"/>
    </source>
</evidence>
<dbReference type="Proteomes" id="UP001242010">
    <property type="component" value="Chromosome"/>
</dbReference>
<dbReference type="Pfam" id="PF02119">
    <property type="entry name" value="FlgI"/>
    <property type="match status" value="1"/>
</dbReference>
<evidence type="ECO:0000256" key="4">
    <source>
        <dbReference type="ARBA" id="ARBA00023143"/>
    </source>
</evidence>
<comment type="similarity">
    <text evidence="5">Belongs to the FlgI family.</text>
</comment>
<comment type="function">
    <text evidence="1 5">Assembles around the rod to form the L-ring and probably protects the motor/basal body from shearing forces during rotation.</text>
</comment>
<keyword evidence="3" id="KW-0732">Signal</keyword>
<sequence>MRIAALFLAALSLFGADAVKPEKKIESRLRDVARLQGVRGNQLLGYGVVVGLDGTGDKDQTKFTVQSLTNLLSRQGLTINPTTVKVKNIAAVMVTAELPPFARTGSRIDVTVSSTGDAKSLAGGILLMTALQGPDSQTYAVAQGPLLVGGFSAAAGGASVTKNHPTVGRVPEGALIEREVGGNFNARNSLRYSLMEEDFTTAIRVVHSINEELGEKVAQPLDARTVDVQIPKEYQGRAVELVARLENLSVQLQPRARVVVNERTGTVILGSEVRIGAVSIVQGGLSIMVSSTPLVSQPAPFSQGKTVTATKKDVAAVEEKPKTLNVEPGVSVGKLAEMLNSMGVSPRDMVAILQAIKEAGALQAELRVL</sequence>
<evidence type="ECO:0000256" key="1">
    <source>
        <dbReference type="ARBA" id="ARBA00002591"/>
    </source>
</evidence>
<keyword evidence="6" id="KW-0282">Flagellum</keyword>
<dbReference type="PANTHER" id="PTHR30381:SF0">
    <property type="entry name" value="FLAGELLAR P-RING PROTEIN"/>
    <property type="match status" value="1"/>
</dbReference>
<keyword evidence="4 5" id="KW-0975">Bacterial flagellum</keyword>
<name>A0ABN6UYM9_9BACT</name>
<proteinExistence type="inferred from homology"/>
<keyword evidence="6" id="KW-0966">Cell projection</keyword>
<dbReference type="EMBL" id="AP027079">
    <property type="protein sequence ID" value="BDU68914.1"/>
    <property type="molecule type" value="Genomic_DNA"/>
</dbReference>
<protein>
    <recommendedName>
        <fullName evidence="5">Flagellar P-ring protein</fullName>
    </recommendedName>
    <alternativeName>
        <fullName evidence="5">Basal body P-ring protein</fullName>
    </alternativeName>
</protein>
<dbReference type="PANTHER" id="PTHR30381">
    <property type="entry name" value="FLAGELLAR P-RING PERIPLASMIC PROTEIN FLGI"/>
    <property type="match status" value="1"/>
</dbReference>
<dbReference type="RefSeq" id="WP_286355549.1">
    <property type="nucleotide sequence ID" value="NZ_AP027079.1"/>
</dbReference>
<organism evidence="6 7">
    <name type="scientific">Geothrix oryzae</name>
    <dbReference type="NCBI Taxonomy" id="2927975"/>
    <lineage>
        <taxon>Bacteria</taxon>
        <taxon>Pseudomonadati</taxon>
        <taxon>Acidobacteriota</taxon>
        <taxon>Holophagae</taxon>
        <taxon>Holophagales</taxon>
        <taxon>Holophagaceae</taxon>
        <taxon>Geothrix</taxon>
    </lineage>
</organism>
<dbReference type="HAMAP" id="MF_00416">
    <property type="entry name" value="FlgI"/>
    <property type="match status" value="1"/>
</dbReference>
<evidence type="ECO:0000256" key="3">
    <source>
        <dbReference type="ARBA" id="ARBA00022729"/>
    </source>
</evidence>
<comment type="subcellular location">
    <subcellularLocation>
        <location evidence="2 5">Bacterial flagellum basal body</location>
    </subcellularLocation>
</comment>
<keyword evidence="6" id="KW-0969">Cilium</keyword>
<gene>
    <name evidence="5 6" type="primary">flgI</name>
    <name evidence="6" type="ORF">GETHOR_10150</name>
</gene>